<accession>A0A9P0AEH4</accession>
<dbReference type="PANTHER" id="PTHR22198">
    <property type="entry name" value="FERM DOMAIN-CONTAINING PROTEIN"/>
    <property type="match status" value="1"/>
</dbReference>
<dbReference type="InterPro" id="IPR055577">
    <property type="entry name" value="DUF7153"/>
</dbReference>
<dbReference type="PANTHER" id="PTHR22198:SF1">
    <property type="entry name" value="FERM DOMAIN-CONTAINING PROTEIN"/>
    <property type="match status" value="1"/>
</dbReference>
<keyword evidence="3" id="KW-1185">Reference proteome</keyword>
<dbReference type="Pfam" id="PF23672">
    <property type="entry name" value="DUF7153"/>
    <property type="match status" value="1"/>
</dbReference>
<dbReference type="EMBL" id="OU963865">
    <property type="protein sequence ID" value="CAH0389531.1"/>
    <property type="molecule type" value="Genomic_DNA"/>
</dbReference>
<dbReference type="AlphaFoldDB" id="A0A9P0AEH4"/>
<gene>
    <name evidence="2" type="ORF">BEMITA_LOCUS8347</name>
</gene>
<evidence type="ECO:0000259" key="1">
    <source>
        <dbReference type="Pfam" id="PF23672"/>
    </source>
</evidence>
<evidence type="ECO:0000313" key="2">
    <source>
        <dbReference type="EMBL" id="CAH0389531.1"/>
    </source>
</evidence>
<organism evidence="2 3">
    <name type="scientific">Bemisia tabaci</name>
    <name type="common">Sweetpotato whitefly</name>
    <name type="synonym">Aleurodes tabaci</name>
    <dbReference type="NCBI Taxonomy" id="7038"/>
    <lineage>
        <taxon>Eukaryota</taxon>
        <taxon>Metazoa</taxon>
        <taxon>Ecdysozoa</taxon>
        <taxon>Arthropoda</taxon>
        <taxon>Hexapoda</taxon>
        <taxon>Insecta</taxon>
        <taxon>Pterygota</taxon>
        <taxon>Neoptera</taxon>
        <taxon>Paraneoptera</taxon>
        <taxon>Hemiptera</taxon>
        <taxon>Sternorrhyncha</taxon>
        <taxon>Aleyrodoidea</taxon>
        <taxon>Aleyrodidae</taxon>
        <taxon>Aleyrodinae</taxon>
        <taxon>Bemisia</taxon>
    </lineage>
</organism>
<name>A0A9P0AEH4_BEMTA</name>
<dbReference type="Proteomes" id="UP001152759">
    <property type="component" value="Chromosome 4"/>
</dbReference>
<dbReference type="KEGG" id="btab:109042637"/>
<reference evidence="2" key="1">
    <citation type="submission" date="2021-12" db="EMBL/GenBank/DDBJ databases">
        <authorList>
            <person name="King R."/>
        </authorList>
    </citation>
    <scope>NUCLEOTIDE SEQUENCE</scope>
</reference>
<feature type="domain" description="DUF7153" evidence="1">
    <location>
        <begin position="64"/>
        <end position="229"/>
    </location>
</feature>
<sequence length="233" mass="26576">MCTATTSHFSVNLVPASNSAEEDGPLVVFSFLAPKKRKNFGQDLEREHALYKATLENHLPRSLILGSREEGVAYPVVHLCDDRAILSSSLTAETSLEDQFILRQGVYREIRSIIVENDFESLSAPLTPRNTAHLLLGFKSVENRLSQVMVDTWKDWTGALYIYMNLPEEFGLSRIRFFLREAPNSLSLFTYIVLVECCNVIDSEREMLLLDFVRRMRVEKMAGFISLYKISQS</sequence>
<protein>
    <recommendedName>
        <fullName evidence="1">DUF7153 domain-containing protein</fullName>
    </recommendedName>
</protein>
<evidence type="ECO:0000313" key="3">
    <source>
        <dbReference type="Proteomes" id="UP001152759"/>
    </source>
</evidence>
<proteinExistence type="predicted"/>